<evidence type="ECO:0000313" key="3">
    <source>
        <dbReference type="Proteomes" id="UP000275267"/>
    </source>
</evidence>
<dbReference type="InterPro" id="IPR004792">
    <property type="entry name" value="BaiN-like"/>
</dbReference>
<dbReference type="OrthoDB" id="9930022at2759"/>
<dbReference type="Proteomes" id="UP000275267">
    <property type="component" value="Unassembled WGS sequence"/>
</dbReference>
<protein>
    <recommendedName>
        <fullName evidence="1">RsdA/BaiN/AoA(So)-like Rossmann fold-like domain-containing protein</fullName>
    </recommendedName>
</protein>
<dbReference type="Pfam" id="PF03486">
    <property type="entry name" value="HI0933_like"/>
    <property type="match status" value="1"/>
</dbReference>
<feature type="domain" description="RsdA/BaiN/AoA(So)-like Rossmann fold-like" evidence="1">
    <location>
        <begin position="47"/>
        <end position="111"/>
    </location>
</feature>
<reference evidence="3" key="1">
    <citation type="journal article" date="2019" name="Nat. Commun.">
        <title>The genome of broomcorn millet.</title>
        <authorList>
            <person name="Zou C."/>
            <person name="Miki D."/>
            <person name="Li D."/>
            <person name="Tang Q."/>
            <person name="Xiao L."/>
            <person name="Rajput S."/>
            <person name="Deng P."/>
            <person name="Jia W."/>
            <person name="Huang R."/>
            <person name="Zhang M."/>
            <person name="Sun Y."/>
            <person name="Hu J."/>
            <person name="Fu X."/>
            <person name="Schnable P.S."/>
            <person name="Li F."/>
            <person name="Zhang H."/>
            <person name="Feng B."/>
            <person name="Zhu X."/>
            <person name="Liu R."/>
            <person name="Schnable J.C."/>
            <person name="Zhu J.-K."/>
            <person name="Zhang H."/>
        </authorList>
    </citation>
    <scope>NUCLEOTIDE SEQUENCE [LARGE SCALE GENOMIC DNA]</scope>
</reference>
<dbReference type="AlphaFoldDB" id="A0A3L6R517"/>
<dbReference type="STRING" id="4540.A0A3L6R517"/>
<evidence type="ECO:0000259" key="1">
    <source>
        <dbReference type="Pfam" id="PF03486"/>
    </source>
</evidence>
<dbReference type="InterPro" id="IPR057661">
    <property type="entry name" value="RsdA/BaiN/AoA(So)_Rossmann"/>
</dbReference>
<accession>A0A3L6R517</accession>
<sequence length="142" mass="15968">MEFGLVKRFWRFLLEQESLNGDMHWASMPNNHLNAIAVRLKQWMFEVVGKGQFKDEFVTAGGVPISEISLGTMESKKQPNLFFAGEVLNVDGVTGGFNFQNAWTGGYIAGTSITTLALTSNLLEPQSFFQLEGSQKKMWIER</sequence>
<gene>
    <name evidence="2" type="ORF">C2845_PM06G35400</name>
</gene>
<name>A0A3L6R517_PANMI</name>
<comment type="caution">
    <text evidence="2">The sequence shown here is derived from an EMBL/GenBank/DDBJ whole genome shotgun (WGS) entry which is preliminary data.</text>
</comment>
<dbReference type="EMBL" id="PQIB02000009">
    <property type="protein sequence ID" value="RLM97936.1"/>
    <property type="molecule type" value="Genomic_DNA"/>
</dbReference>
<dbReference type="PANTHER" id="PTHR42887">
    <property type="entry name" value="OS12G0638800 PROTEIN"/>
    <property type="match status" value="1"/>
</dbReference>
<dbReference type="PANTHER" id="PTHR42887:SF2">
    <property type="entry name" value="OS12G0638800 PROTEIN"/>
    <property type="match status" value="1"/>
</dbReference>
<dbReference type="SUPFAM" id="SSF51905">
    <property type="entry name" value="FAD/NAD(P)-binding domain"/>
    <property type="match status" value="1"/>
</dbReference>
<organism evidence="2 3">
    <name type="scientific">Panicum miliaceum</name>
    <name type="common">Proso millet</name>
    <name type="synonym">Broomcorn millet</name>
    <dbReference type="NCBI Taxonomy" id="4540"/>
    <lineage>
        <taxon>Eukaryota</taxon>
        <taxon>Viridiplantae</taxon>
        <taxon>Streptophyta</taxon>
        <taxon>Embryophyta</taxon>
        <taxon>Tracheophyta</taxon>
        <taxon>Spermatophyta</taxon>
        <taxon>Magnoliopsida</taxon>
        <taxon>Liliopsida</taxon>
        <taxon>Poales</taxon>
        <taxon>Poaceae</taxon>
        <taxon>PACMAD clade</taxon>
        <taxon>Panicoideae</taxon>
        <taxon>Panicodae</taxon>
        <taxon>Paniceae</taxon>
        <taxon>Panicinae</taxon>
        <taxon>Panicum</taxon>
        <taxon>Panicum sect. Panicum</taxon>
    </lineage>
</organism>
<dbReference type="SUPFAM" id="SSF160996">
    <property type="entry name" value="HI0933 insert domain-like"/>
    <property type="match status" value="1"/>
</dbReference>
<dbReference type="Gene3D" id="3.50.50.60">
    <property type="entry name" value="FAD/NAD(P)-binding domain"/>
    <property type="match status" value="1"/>
</dbReference>
<keyword evidence="3" id="KW-1185">Reference proteome</keyword>
<proteinExistence type="predicted"/>
<dbReference type="InterPro" id="IPR036188">
    <property type="entry name" value="FAD/NAD-bd_sf"/>
</dbReference>
<evidence type="ECO:0000313" key="2">
    <source>
        <dbReference type="EMBL" id="RLM97936.1"/>
    </source>
</evidence>